<feature type="compositionally biased region" description="Low complexity" evidence="1">
    <location>
        <begin position="63"/>
        <end position="81"/>
    </location>
</feature>
<feature type="region of interest" description="Disordered" evidence="1">
    <location>
        <begin position="32"/>
        <end position="93"/>
    </location>
</feature>
<organism evidence="2 3">
    <name type="scientific">Fusarium oxysporum f. sp. rapae</name>
    <dbReference type="NCBI Taxonomy" id="485398"/>
    <lineage>
        <taxon>Eukaryota</taxon>
        <taxon>Fungi</taxon>
        <taxon>Dikarya</taxon>
        <taxon>Ascomycota</taxon>
        <taxon>Pezizomycotina</taxon>
        <taxon>Sordariomycetes</taxon>
        <taxon>Hypocreomycetidae</taxon>
        <taxon>Hypocreales</taxon>
        <taxon>Nectriaceae</taxon>
        <taxon>Fusarium</taxon>
        <taxon>Fusarium oxysporum species complex</taxon>
    </lineage>
</organism>
<reference evidence="2" key="1">
    <citation type="submission" date="2021-04" db="EMBL/GenBank/DDBJ databases">
        <title>First draft genome resource for Brassicaceae pathogens Fusarium oxysporum f. sp. raphani and Fusarium oxysporum f. sp. rapae.</title>
        <authorList>
            <person name="Asai S."/>
        </authorList>
    </citation>
    <scope>NUCLEOTIDE SEQUENCE</scope>
    <source>
        <strain evidence="2">Tf1208</strain>
    </source>
</reference>
<evidence type="ECO:0000313" key="3">
    <source>
        <dbReference type="Proteomes" id="UP000694050"/>
    </source>
</evidence>
<evidence type="ECO:0000256" key="1">
    <source>
        <dbReference type="SAM" id="MobiDB-lite"/>
    </source>
</evidence>
<proteinExistence type="predicted"/>
<comment type="caution">
    <text evidence="2">The sequence shown here is derived from an EMBL/GenBank/DDBJ whole genome shotgun (WGS) entry which is preliminary data.</text>
</comment>
<dbReference type="AlphaFoldDB" id="A0A8J5P743"/>
<evidence type="ECO:0000313" key="2">
    <source>
        <dbReference type="EMBL" id="KAG7421921.1"/>
    </source>
</evidence>
<sequence>MRDQKKNTYRRHNIDMKDPQAAIKLHLPIGKIPDNAITSTRGPSPEKALERARQQREEALSYSGLSQASHSVSSSISTVPSAKEYNPVAPWDT</sequence>
<dbReference type="Proteomes" id="UP000694050">
    <property type="component" value="Unassembled WGS sequence"/>
</dbReference>
<protein>
    <submittedName>
        <fullName evidence="2">Uncharacterized protein</fullName>
    </submittedName>
</protein>
<accession>A0A8J5P743</accession>
<feature type="compositionally biased region" description="Basic and acidic residues" evidence="1">
    <location>
        <begin position="47"/>
        <end position="59"/>
    </location>
</feature>
<gene>
    <name evidence="2" type="ORF">Forpe1208_v001281</name>
</gene>
<name>A0A8J5P743_FUSOX</name>
<dbReference type="EMBL" id="JAELUQ010000001">
    <property type="protein sequence ID" value="KAG7421921.1"/>
    <property type="molecule type" value="Genomic_DNA"/>
</dbReference>